<keyword evidence="4 6" id="KW-0378">Hydrolase</keyword>
<evidence type="ECO:0000256" key="4">
    <source>
        <dbReference type="ARBA" id="ARBA00022801"/>
    </source>
</evidence>
<dbReference type="GO" id="GO:0016020">
    <property type="term" value="C:membrane"/>
    <property type="evidence" value="ECO:0007669"/>
    <property type="project" value="UniProtKB-SubCell"/>
</dbReference>
<comment type="similarity">
    <text evidence="2 6">Belongs to the peptidase S26 family.</text>
</comment>
<accession>A0A1W9S410</accession>
<feature type="transmembrane region" description="Helical" evidence="6">
    <location>
        <begin position="21"/>
        <end position="42"/>
    </location>
</feature>
<dbReference type="PANTHER" id="PTHR43390">
    <property type="entry name" value="SIGNAL PEPTIDASE I"/>
    <property type="match status" value="1"/>
</dbReference>
<dbReference type="GO" id="GO:0004252">
    <property type="term" value="F:serine-type endopeptidase activity"/>
    <property type="evidence" value="ECO:0007669"/>
    <property type="project" value="InterPro"/>
</dbReference>
<dbReference type="CDD" id="cd06530">
    <property type="entry name" value="S26_SPase_I"/>
    <property type="match status" value="1"/>
</dbReference>
<feature type="active site" evidence="5">
    <location>
        <position position="48"/>
    </location>
</feature>
<proteinExistence type="inferred from homology"/>
<dbReference type="EC" id="3.4.21.89" evidence="3 6"/>
<dbReference type="Pfam" id="PF10502">
    <property type="entry name" value="Peptidase_S26"/>
    <property type="match status" value="1"/>
</dbReference>
<keyword evidence="6" id="KW-0645">Protease</keyword>
<organism evidence="8 9">
    <name type="scientific">Candidatus Coatesbacteria bacterium 4484_99</name>
    <dbReference type="NCBI Taxonomy" id="1970774"/>
    <lineage>
        <taxon>Bacteria</taxon>
        <taxon>Candidatus Coatesiibacteriota</taxon>
    </lineage>
</organism>
<keyword evidence="6" id="KW-1133">Transmembrane helix</keyword>
<protein>
    <recommendedName>
        <fullName evidence="3 6">Signal peptidase I</fullName>
        <ecNumber evidence="3 6">3.4.21.89</ecNumber>
    </recommendedName>
</protein>
<dbReference type="PRINTS" id="PR00727">
    <property type="entry name" value="LEADERPTASE"/>
</dbReference>
<dbReference type="GO" id="GO:0006465">
    <property type="term" value="P:signal peptide processing"/>
    <property type="evidence" value="ECO:0007669"/>
    <property type="project" value="InterPro"/>
</dbReference>
<sequence>MSLQYARYTTKKVRKTAWDTIKSILIIIVLVVIIRVFILEAFQVPSGSMKDTLLVGDLILANKMKYRFVEPKRGEIIIFKYPHQDNSINPYKTLLQWIGDLTGRPLINRKNLIKRVIGLPGEKLEMKDGVIYINDKPLDEPYLKFKPVGDFGPYYIPDDCYFLMGDNRNKSSDSRYWGPLPEKFIIGEALFIYWSWIPSHCNVFPCRGKIIPIDREQGLKHYNINVDDVEKFYKCERCGTIHREWWDATDEPYYKFWKHIRWSRLLMMIH</sequence>
<dbReference type="Proteomes" id="UP000192611">
    <property type="component" value="Unassembled WGS sequence"/>
</dbReference>
<dbReference type="NCBIfam" id="TIGR02227">
    <property type="entry name" value="sigpep_I_bact"/>
    <property type="match status" value="1"/>
</dbReference>
<dbReference type="InterPro" id="IPR019533">
    <property type="entry name" value="Peptidase_S26"/>
</dbReference>
<dbReference type="EMBL" id="NATQ01000014">
    <property type="protein sequence ID" value="OQX91040.1"/>
    <property type="molecule type" value="Genomic_DNA"/>
</dbReference>
<dbReference type="InterPro" id="IPR036286">
    <property type="entry name" value="LexA/Signal_pep-like_sf"/>
</dbReference>
<evidence type="ECO:0000256" key="6">
    <source>
        <dbReference type="RuleBase" id="RU362042"/>
    </source>
</evidence>
<evidence type="ECO:0000256" key="2">
    <source>
        <dbReference type="ARBA" id="ARBA00009370"/>
    </source>
</evidence>
<dbReference type="AlphaFoldDB" id="A0A1W9S410"/>
<dbReference type="PROSITE" id="PS00760">
    <property type="entry name" value="SPASE_I_2"/>
    <property type="match status" value="1"/>
</dbReference>
<comment type="subcellular location">
    <subcellularLocation>
        <location evidence="6">Membrane</location>
        <topology evidence="6">Single-pass type II membrane protein</topology>
    </subcellularLocation>
</comment>
<dbReference type="InterPro" id="IPR000223">
    <property type="entry name" value="Pept_S26A_signal_pept_1"/>
</dbReference>
<evidence type="ECO:0000256" key="3">
    <source>
        <dbReference type="ARBA" id="ARBA00013208"/>
    </source>
</evidence>
<dbReference type="GO" id="GO:0009003">
    <property type="term" value="F:signal peptidase activity"/>
    <property type="evidence" value="ECO:0007669"/>
    <property type="project" value="UniProtKB-EC"/>
</dbReference>
<evidence type="ECO:0000256" key="5">
    <source>
        <dbReference type="PIRSR" id="PIRSR600223-1"/>
    </source>
</evidence>
<feature type="active site" evidence="5">
    <location>
        <position position="114"/>
    </location>
</feature>
<evidence type="ECO:0000259" key="7">
    <source>
        <dbReference type="Pfam" id="PF10502"/>
    </source>
</evidence>
<dbReference type="Gene3D" id="2.10.109.10">
    <property type="entry name" value="Umud Fragment, subunit A"/>
    <property type="match status" value="1"/>
</dbReference>
<keyword evidence="6" id="KW-0812">Transmembrane</keyword>
<comment type="caution">
    <text evidence="8">The sequence shown here is derived from an EMBL/GenBank/DDBJ whole genome shotgun (WGS) entry which is preliminary data.</text>
</comment>
<keyword evidence="6" id="KW-0472">Membrane</keyword>
<evidence type="ECO:0000313" key="8">
    <source>
        <dbReference type="EMBL" id="OQX91040.1"/>
    </source>
</evidence>
<dbReference type="SUPFAM" id="SSF51306">
    <property type="entry name" value="LexA/Signal peptidase"/>
    <property type="match status" value="1"/>
</dbReference>
<evidence type="ECO:0000256" key="1">
    <source>
        <dbReference type="ARBA" id="ARBA00000677"/>
    </source>
</evidence>
<feature type="domain" description="Peptidase S26" evidence="7">
    <location>
        <begin position="18"/>
        <end position="194"/>
    </location>
</feature>
<reference evidence="9" key="1">
    <citation type="submission" date="2017-03" db="EMBL/GenBank/DDBJ databases">
        <title>Novel pathways for hydrocarbon cycling and metabolic interdependencies in hydrothermal sediment communities.</title>
        <authorList>
            <person name="Dombrowski N."/>
            <person name="Seitz K."/>
            <person name="Teske A."/>
            <person name="Baker B."/>
        </authorList>
    </citation>
    <scope>NUCLEOTIDE SEQUENCE [LARGE SCALE GENOMIC DNA]</scope>
</reference>
<dbReference type="InterPro" id="IPR019757">
    <property type="entry name" value="Pept_S26A_signal_pept_1_Lys-AS"/>
</dbReference>
<dbReference type="PANTHER" id="PTHR43390:SF1">
    <property type="entry name" value="CHLOROPLAST PROCESSING PEPTIDASE"/>
    <property type="match status" value="1"/>
</dbReference>
<gene>
    <name evidence="8" type="ORF">B6D57_01140</name>
</gene>
<evidence type="ECO:0000313" key="9">
    <source>
        <dbReference type="Proteomes" id="UP000192611"/>
    </source>
</evidence>
<comment type="catalytic activity">
    <reaction evidence="1 6">
        <text>Cleavage of hydrophobic, N-terminal signal or leader sequences from secreted and periplasmic proteins.</text>
        <dbReference type="EC" id="3.4.21.89"/>
    </reaction>
</comment>
<name>A0A1W9S410_9BACT</name>